<evidence type="ECO:0000313" key="2">
    <source>
        <dbReference type="EMBL" id="SEF38526.1"/>
    </source>
</evidence>
<name>A0A1H5RJK2_9PSEU</name>
<sequence>APQRDALIIDTNLVFSAVEKPGFEVLFFQTNLGRGADRYAPGGGLQLGLMPARNAFTGLALTEIDQALGWLIAEGPHSSRSLALDYYHKKNATTADALASDLKKEFSKTVARTMDAHPEAAAQGVTVNWIEERIEWRKLAHDGNRQVFLEFMVDGTPSSGPDVDRFLLDQWTEQIDDQSWRQVRFKGVSDHGAVEVARDERQKIVEFGKRLWRIQAVRDPGAEPLDVIIELAVPKKKLLPLVRAEISTALEQGMRAEGATGRPLTRMVTTWVERRNPSRELAASFRFMDGGHDERFYRDTESWVGSFSGLGSELRPIDRWRIAHVIRGFVDSWQAESPDRRPVLEVKVSGVPGGMHENLRNRNAAVLAEIRSVIRSISESGHYLPYASDEFVQKFVRLEQSGQIGSSIFVSRKPAGWEPRAGFMPAAPAVSAGGQGGRRESLGEMDWVPTPGPDVSGSEMAAPVVGGGEVVSPTGGSVGDVVVDPVGHLGEREGGGLVGDVVPEPGEWTREMWEAAALGQDDFWPDQFDVAFPSEEMLEQGVSAGWGADPAVPGFDDAGYGDFEGNLFGVEESIPWLDADPDGMDLSPGEPAGGSGDVAHPVYSVDEIRRRAELVRQSPLAADGGWPAAQQRARQILHFDHETADLVNSGVYDDVVDVVAEAAVGERAGGRPAAEVSEQIGRDLGTARTRPMLTGSAVSEPSSGPAEAGRGGPVSGGRGSGSYRAAVESIRGGAARVRDSGAESSGEW</sequence>
<protein>
    <submittedName>
        <fullName evidence="2">Uncharacterized protein</fullName>
    </submittedName>
</protein>
<feature type="compositionally biased region" description="Gly residues" evidence="1">
    <location>
        <begin position="709"/>
        <end position="720"/>
    </location>
</feature>
<feature type="non-terminal residue" evidence="2">
    <location>
        <position position="748"/>
    </location>
</feature>
<proteinExistence type="predicted"/>
<feature type="non-terminal residue" evidence="2">
    <location>
        <position position="1"/>
    </location>
</feature>
<keyword evidence="3" id="KW-1185">Reference proteome</keyword>
<dbReference type="Proteomes" id="UP000198878">
    <property type="component" value="Unassembled WGS sequence"/>
</dbReference>
<dbReference type="EMBL" id="FNUJ01000029">
    <property type="protein sequence ID" value="SEF38526.1"/>
    <property type="molecule type" value="Genomic_DNA"/>
</dbReference>
<accession>A0A1H5RJK2</accession>
<reference evidence="3" key="1">
    <citation type="submission" date="2016-10" db="EMBL/GenBank/DDBJ databases">
        <authorList>
            <person name="Varghese N."/>
            <person name="Submissions S."/>
        </authorList>
    </citation>
    <scope>NUCLEOTIDE SEQUENCE [LARGE SCALE GENOMIC DNA]</scope>
    <source>
        <strain evidence="3">DSM 44654</strain>
    </source>
</reference>
<evidence type="ECO:0000256" key="1">
    <source>
        <dbReference type="SAM" id="MobiDB-lite"/>
    </source>
</evidence>
<gene>
    <name evidence="2" type="ORF">SAMN05421837_1291</name>
</gene>
<dbReference type="AlphaFoldDB" id="A0A1H5RJK2"/>
<feature type="region of interest" description="Disordered" evidence="1">
    <location>
        <begin position="668"/>
        <end position="748"/>
    </location>
</feature>
<evidence type="ECO:0000313" key="3">
    <source>
        <dbReference type="Proteomes" id="UP000198878"/>
    </source>
</evidence>
<organism evidence="2 3">
    <name type="scientific">Amycolatopsis pretoriensis</name>
    <dbReference type="NCBI Taxonomy" id="218821"/>
    <lineage>
        <taxon>Bacteria</taxon>
        <taxon>Bacillati</taxon>
        <taxon>Actinomycetota</taxon>
        <taxon>Actinomycetes</taxon>
        <taxon>Pseudonocardiales</taxon>
        <taxon>Pseudonocardiaceae</taxon>
        <taxon>Amycolatopsis</taxon>
    </lineage>
</organism>